<gene>
    <name evidence="2" type="ORF">V1264_022723</name>
</gene>
<dbReference type="EMBL" id="JBAMIC010000011">
    <property type="protein sequence ID" value="KAK7099639.1"/>
    <property type="molecule type" value="Genomic_DNA"/>
</dbReference>
<feature type="chain" id="PRO_5042927912" description="Secreted protein" evidence="1">
    <location>
        <begin position="20"/>
        <end position="216"/>
    </location>
</feature>
<comment type="caution">
    <text evidence="2">The sequence shown here is derived from an EMBL/GenBank/DDBJ whole genome shotgun (WGS) entry which is preliminary data.</text>
</comment>
<accession>A0AAN9B827</accession>
<evidence type="ECO:0000313" key="2">
    <source>
        <dbReference type="EMBL" id="KAK7099639.1"/>
    </source>
</evidence>
<keyword evidence="1" id="KW-0732">Signal</keyword>
<sequence>MAFSYLCFVLVVAFAVTKAMPSWPDTDAEECTDAWLQFKYNYECRRIAPEPPASSELNPSTLVIPAQLIVTLFEEYCSVTFAGIQRCFRETVESHGCPNVTQLLDRAGATGGFCEGDQPATWLREGLLDRMVDLHMDCLRNSFDVFETCTRGTKSDLERDGYLDDRIDCLVREVKANVDCDKVAVFSVNLMHPDMNKQYGKAPSPQTLESLKDVEF</sequence>
<proteinExistence type="predicted"/>
<dbReference type="AlphaFoldDB" id="A0AAN9B827"/>
<evidence type="ECO:0000256" key="1">
    <source>
        <dbReference type="SAM" id="SignalP"/>
    </source>
</evidence>
<feature type="signal peptide" evidence="1">
    <location>
        <begin position="1"/>
        <end position="19"/>
    </location>
</feature>
<evidence type="ECO:0008006" key="4">
    <source>
        <dbReference type="Google" id="ProtNLM"/>
    </source>
</evidence>
<keyword evidence="3" id="KW-1185">Reference proteome</keyword>
<reference evidence="2 3" key="1">
    <citation type="submission" date="2024-02" db="EMBL/GenBank/DDBJ databases">
        <title>Chromosome-scale genome assembly of the rough periwinkle Littorina saxatilis.</title>
        <authorList>
            <person name="De Jode A."/>
            <person name="Faria R."/>
            <person name="Formenti G."/>
            <person name="Sims Y."/>
            <person name="Smith T.P."/>
            <person name="Tracey A."/>
            <person name="Wood J.M.D."/>
            <person name="Zagrodzka Z.B."/>
            <person name="Johannesson K."/>
            <person name="Butlin R.K."/>
            <person name="Leder E.H."/>
        </authorList>
    </citation>
    <scope>NUCLEOTIDE SEQUENCE [LARGE SCALE GENOMIC DNA]</scope>
    <source>
        <strain evidence="2">Snail1</strain>
        <tissue evidence="2">Muscle</tissue>
    </source>
</reference>
<dbReference type="Proteomes" id="UP001374579">
    <property type="component" value="Unassembled WGS sequence"/>
</dbReference>
<name>A0AAN9B827_9CAEN</name>
<protein>
    <recommendedName>
        <fullName evidence="4">Secreted protein</fullName>
    </recommendedName>
</protein>
<organism evidence="2 3">
    <name type="scientific">Littorina saxatilis</name>
    <dbReference type="NCBI Taxonomy" id="31220"/>
    <lineage>
        <taxon>Eukaryota</taxon>
        <taxon>Metazoa</taxon>
        <taxon>Spiralia</taxon>
        <taxon>Lophotrochozoa</taxon>
        <taxon>Mollusca</taxon>
        <taxon>Gastropoda</taxon>
        <taxon>Caenogastropoda</taxon>
        <taxon>Littorinimorpha</taxon>
        <taxon>Littorinoidea</taxon>
        <taxon>Littorinidae</taxon>
        <taxon>Littorina</taxon>
    </lineage>
</organism>
<evidence type="ECO:0000313" key="3">
    <source>
        <dbReference type="Proteomes" id="UP001374579"/>
    </source>
</evidence>